<accession>A0ABQ5GF40</accession>
<proteinExistence type="predicted"/>
<gene>
    <name evidence="3" type="ORF">Tco_1040835</name>
</gene>
<evidence type="ECO:0000313" key="4">
    <source>
        <dbReference type="Proteomes" id="UP001151760"/>
    </source>
</evidence>
<protein>
    <submittedName>
        <fullName evidence="3">Uncharacterized protein</fullName>
    </submittedName>
</protein>
<feature type="coiled-coil region" evidence="1">
    <location>
        <begin position="583"/>
        <end position="610"/>
    </location>
</feature>
<dbReference type="EMBL" id="BQNB010018412">
    <property type="protein sequence ID" value="GJT74110.1"/>
    <property type="molecule type" value="Genomic_DNA"/>
</dbReference>
<feature type="compositionally biased region" description="Basic residues" evidence="2">
    <location>
        <begin position="181"/>
        <end position="192"/>
    </location>
</feature>
<evidence type="ECO:0000313" key="3">
    <source>
        <dbReference type="EMBL" id="GJT74110.1"/>
    </source>
</evidence>
<keyword evidence="4" id="KW-1185">Reference proteome</keyword>
<sequence>MDRPNQTAVSKCKLKIVSLSIHVDDVDHGGLVKKLRSYKKSSKANEVLQPSRAPNTKSYVRRLPKEKGPVKPKAALLKPKPAFKQSVGKRNRSVDDVVSDVLNDLNDSKVVKRKKSVEEDDSVGSDENVVSDERGDGDQDQDSNKDVEKESNNDEESNTDEESNKAEESDQPLVNNLITKTVKRKTATKGKKKDVASESDSESEDEMVKKRGKKTKVVLKSKKREHVKGKKKDVRSESDSESEAEMVEKRGKKTKVALKSKKREPDSEDKVLKVKKNLKKKKKQVFDSSSSFEDEKPIMKKKKLDAKKKKKKPMTLAQIKKEKYLRGFPPLRSRTVPCSLFSAIRDSQVNMKSFLSNIGFVVREFNASTYEFKLDKGVVRVTPDKVHDILGVHVGGTLIFDLPKRPLDDDFMKMWFNQFDPKPLKDIHATDISKKLVLSKKVDFMFKVNFLMLFANVMGTADTMKAIVNLTVLRRIHEDTNIAEIDWCGFIHSCLKQSAVPNTLNGFYIGPLTFLILLYLDSTKFERFPVIRSRPAIRNWTTTAMNKRQDLKIMDEVIGRLELHGPWSESELHETESFYESVCSLIEEKLKFISDEKAELEDILRKANTQFLKDVGVRVLYEKYVGVFKDTVLLEEEQVHVDDFHPGDGEKFGTDVSGEKQTAFEAEDVNEEVEDLFVLPSKIPVDVHYPETAEGRVTRSSPKKRISKPSAYLSSPYMNKKTVLIAQVKRLEFVLGNSVFAMQGDTLLVYVHLFLIETGSE</sequence>
<keyword evidence="1" id="KW-0175">Coiled coil</keyword>
<feature type="region of interest" description="Disordered" evidence="2">
    <location>
        <begin position="39"/>
        <end position="271"/>
    </location>
</feature>
<dbReference type="Proteomes" id="UP001151760">
    <property type="component" value="Unassembled WGS sequence"/>
</dbReference>
<comment type="caution">
    <text evidence="3">The sequence shown here is derived from an EMBL/GenBank/DDBJ whole genome shotgun (WGS) entry which is preliminary data.</text>
</comment>
<name>A0ABQ5GF40_9ASTR</name>
<evidence type="ECO:0000256" key="2">
    <source>
        <dbReference type="SAM" id="MobiDB-lite"/>
    </source>
</evidence>
<dbReference type="PANTHER" id="PTHR34835">
    <property type="entry name" value="OS07G0283600 PROTEIN-RELATED"/>
    <property type="match status" value="1"/>
</dbReference>
<feature type="compositionally biased region" description="Basic residues" evidence="2">
    <location>
        <begin position="210"/>
        <end position="233"/>
    </location>
</feature>
<feature type="compositionally biased region" description="Basic and acidic residues" evidence="2">
    <location>
        <begin position="131"/>
        <end position="152"/>
    </location>
</feature>
<reference evidence="3" key="1">
    <citation type="journal article" date="2022" name="Int. J. Mol. Sci.">
        <title>Draft Genome of Tanacetum Coccineum: Genomic Comparison of Closely Related Tanacetum-Family Plants.</title>
        <authorList>
            <person name="Yamashiro T."/>
            <person name="Shiraishi A."/>
            <person name="Nakayama K."/>
            <person name="Satake H."/>
        </authorList>
    </citation>
    <scope>NUCLEOTIDE SEQUENCE</scope>
</reference>
<dbReference type="PANTHER" id="PTHR34835:SF90">
    <property type="entry name" value="AMINOTRANSFERASE-LIKE PLANT MOBILE DOMAIN-CONTAINING PROTEIN"/>
    <property type="match status" value="1"/>
</dbReference>
<evidence type="ECO:0000256" key="1">
    <source>
        <dbReference type="SAM" id="Coils"/>
    </source>
</evidence>
<feature type="compositionally biased region" description="Low complexity" evidence="2">
    <location>
        <begin position="71"/>
        <end position="82"/>
    </location>
</feature>
<organism evidence="3 4">
    <name type="scientific">Tanacetum coccineum</name>
    <dbReference type="NCBI Taxonomy" id="301880"/>
    <lineage>
        <taxon>Eukaryota</taxon>
        <taxon>Viridiplantae</taxon>
        <taxon>Streptophyta</taxon>
        <taxon>Embryophyta</taxon>
        <taxon>Tracheophyta</taxon>
        <taxon>Spermatophyta</taxon>
        <taxon>Magnoliopsida</taxon>
        <taxon>eudicotyledons</taxon>
        <taxon>Gunneridae</taxon>
        <taxon>Pentapetalae</taxon>
        <taxon>asterids</taxon>
        <taxon>campanulids</taxon>
        <taxon>Asterales</taxon>
        <taxon>Asteraceae</taxon>
        <taxon>Asteroideae</taxon>
        <taxon>Anthemideae</taxon>
        <taxon>Anthemidinae</taxon>
        <taxon>Tanacetum</taxon>
    </lineage>
</organism>
<feature type="compositionally biased region" description="Basic residues" evidence="2">
    <location>
        <begin position="250"/>
        <end position="262"/>
    </location>
</feature>
<reference evidence="3" key="2">
    <citation type="submission" date="2022-01" db="EMBL/GenBank/DDBJ databases">
        <authorList>
            <person name="Yamashiro T."/>
            <person name="Shiraishi A."/>
            <person name="Satake H."/>
            <person name="Nakayama K."/>
        </authorList>
    </citation>
    <scope>NUCLEOTIDE SEQUENCE</scope>
</reference>